<dbReference type="Proteomes" id="UP000051783">
    <property type="component" value="Unassembled WGS sequence"/>
</dbReference>
<gene>
    <name evidence="1" type="ORF">IV64_GL001136</name>
</gene>
<evidence type="ECO:0000313" key="1">
    <source>
        <dbReference type="EMBL" id="KRO14521.1"/>
    </source>
</evidence>
<dbReference type="InterPro" id="IPR010451">
    <property type="entry name" value="Acetoacetate_decarboxylase"/>
</dbReference>
<name>A0A0R2MLA5_9LACO</name>
<dbReference type="STRING" id="942150.IV64_GL001136"/>
<dbReference type="Gene3D" id="2.40.400.10">
    <property type="entry name" value="Acetoacetate decarboxylase-like"/>
    <property type="match status" value="1"/>
</dbReference>
<dbReference type="AlphaFoldDB" id="A0A0R2MLA5"/>
<dbReference type="GO" id="GO:0016829">
    <property type="term" value="F:lyase activity"/>
    <property type="evidence" value="ECO:0007669"/>
    <property type="project" value="InterPro"/>
</dbReference>
<organism evidence="1 2">
    <name type="scientific">Lactiplantibacillus xiangfangensis</name>
    <dbReference type="NCBI Taxonomy" id="942150"/>
    <lineage>
        <taxon>Bacteria</taxon>
        <taxon>Bacillati</taxon>
        <taxon>Bacillota</taxon>
        <taxon>Bacilli</taxon>
        <taxon>Lactobacillales</taxon>
        <taxon>Lactobacillaceae</taxon>
        <taxon>Lactiplantibacillus</taxon>
    </lineage>
</organism>
<dbReference type="Pfam" id="PF06314">
    <property type="entry name" value="ADC"/>
    <property type="match status" value="1"/>
</dbReference>
<dbReference type="SUPFAM" id="SSF160104">
    <property type="entry name" value="Acetoacetate decarboxylase-like"/>
    <property type="match status" value="1"/>
</dbReference>
<comment type="caution">
    <text evidence="1">The sequence shown here is derived from an EMBL/GenBank/DDBJ whole genome shotgun (WGS) entry which is preliminary data.</text>
</comment>
<dbReference type="PATRIC" id="fig|942150.3.peg.1172"/>
<dbReference type="InterPro" id="IPR023375">
    <property type="entry name" value="ADC_dom_sf"/>
</dbReference>
<proteinExistence type="predicted"/>
<reference evidence="1 2" key="1">
    <citation type="journal article" date="2015" name="Genome Announc.">
        <title>Expanding the biotechnology potential of lactobacilli through comparative genomics of 213 strains and associated genera.</title>
        <authorList>
            <person name="Sun Z."/>
            <person name="Harris H.M."/>
            <person name="McCann A."/>
            <person name="Guo C."/>
            <person name="Argimon S."/>
            <person name="Zhang W."/>
            <person name="Yang X."/>
            <person name="Jeffery I.B."/>
            <person name="Cooney J.C."/>
            <person name="Kagawa T.F."/>
            <person name="Liu W."/>
            <person name="Song Y."/>
            <person name="Salvetti E."/>
            <person name="Wrobel A."/>
            <person name="Rasinkangas P."/>
            <person name="Parkhill J."/>
            <person name="Rea M.C."/>
            <person name="O'Sullivan O."/>
            <person name="Ritari J."/>
            <person name="Douillard F.P."/>
            <person name="Paul Ross R."/>
            <person name="Yang R."/>
            <person name="Briner A.E."/>
            <person name="Felis G.E."/>
            <person name="de Vos W.M."/>
            <person name="Barrangou R."/>
            <person name="Klaenhammer T.R."/>
            <person name="Caufield P.W."/>
            <person name="Cui Y."/>
            <person name="Zhang H."/>
            <person name="O'Toole P.W."/>
        </authorList>
    </citation>
    <scope>NUCLEOTIDE SEQUENCE [LARGE SCALE GENOMIC DNA]</scope>
    <source>
        <strain evidence="1 2">LMG 26013</strain>
    </source>
</reference>
<sequence>MFIMAFVVSNDDVKNFLKSPSMNDQEGIGFAYATDPATLASLIPAPLKLVAPVVCGYVVHMGKPTFGGPYLEQSLFALVSYKDKMMGAYPLTLLLHGPGAESGVIAGREGAGIPKKLADAIELRRTDDGAYATVDRHGKTLMKVSWDAGELNDPSIMKQFAGQLALGKEAEMNSFFYKYDIDQHDDGTNHFENVQLVATQLRSLCDQVEPGHLDIEMHSTPDDPLGELKVLKPLGAAWFHMDTSVMFNTLKLDTVDADVTMPKLLTGRYDRGFFNQKDTTYII</sequence>
<keyword evidence="2" id="KW-1185">Reference proteome</keyword>
<dbReference type="EMBL" id="JQCL01000012">
    <property type="protein sequence ID" value="KRO14521.1"/>
    <property type="molecule type" value="Genomic_DNA"/>
</dbReference>
<protein>
    <submittedName>
        <fullName evidence="1">Acetoacetate decarboxylase</fullName>
    </submittedName>
</protein>
<accession>A0A0R2MLA5</accession>
<evidence type="ECO:0000313" key="2">
    <source>
        <dbReference type="Proteomes" id="UP000051783"/>
    </source>
</evidence>